<dbReference type="GO" id="GO:0003677">
    <property type="term" value="F:DNA binding"/>
    <property type="evidence" value="ECO:0007669"/>
    <property type="project" value="InterPro"/>
</dbReference>
<dbReference type="EMBL" id="SXEU01000002">
    <property type="protein sequence ID" value="NFV16003.1"/>
    <property type="molecule type" value="Genomic_DNA"/>
</dbReference>
<dbReference type="InterPro" id="IPR002514">
    <property type="entry name" value="Transposase_8"/>
</dbReference>
<accession>A0A6G4HSQ2</accession>
<dbReference type="GO" id="GO:0004803">
    <property type="term" value="F:transposase activity"/>
    <property type="evidence" value="ECO:0007669"/>
    <property type="project" value="InterPro"/>
</dbReference>
<protein>
    <submittedName>
        <fullName evidence="1">Uncharacterized protein</fullName>
    </submittedName>
</protein>
<comment type="caution">
    <text evidence="1">The sequence shown here is derived from an EMBL/GenBank/DDBJ whole genome shotgun (WGS) entry which is preliminary data.</text>
</comment>
<reference evidence="1" key="1">
    <citation type="submission" date="2019-04" db="EMBL/GenBank/DDBJ databases">
        <title>Genome sequencing of Clostridium botulinum Groups I-IV and Clostridium butyricum.</title>
        <authorList>
            <person name="Brunt J."/>
            <person name="Van Vliet A.H.M."/>
            <person name="Stringer S.C."/>
            <person name="Carter A.T."/>
            <person name="Peck M.W."/>
        </authorList>
    </citation>
    <scope>NUCLEOTIDE SEQUENCE</scope>
    <source>
        <strain evidence="1">751/1</strain>
    </source>
</reference>
<dbReference type="InterPro" id="IPR009057">
    <property type="entry name" value="Homeodomain-like_sf"/>
</dbReference>
<dbReference type="GO" id="GO:0006313">
    <property type="term" value="P:DNA transposition"/>
    <property type="evidence" value="ECO:0007669"/>
    <property type="project" value="InterPro"/>
</dbReference>
<proteinExistence type="predicted"/>
<organism evidence="1">
    <name type="scientific">Clostridium botulinum</name>
    <dbReference type="NCBI Taxonomy" id="1491"/>
    <lineage>
        <taxon>Bacteria</taxon>
        <taxon>Bacillati</taxon>
        <taxon>Bacillota</taxon>
        <taxon>Clostridia</taxon>
        <taxon>Eubacteriales</taxon>
        <taxon>Clostridiaceae</taxon>
        <taxon>Clostridium</taxon>
    </lineage>
</organism>
<dbReference type="RefSeq" id="WP_093495829.1">
    <property type="nucleotide sequence ID" value="NZ_JACBCU010000001.1"/>
</dbReference>
<gene>
    <name evidence="1" type="ORF">FDG29_07495</name>
</gene>
<dbReference type="AlphaFoldDB" id="A0A6G4HSQ2"/>
<dbReference type="SUPFAM" id="SSF46689">
    <property type="entry name" value="Homeodomain-like"/>
    <property type="match status" value="1"/>
</dbReference>
<dbReference type="Pfam" id="PF01527">
    <property type="entry name" value="HTH_Tnp_1"/>
    <property type="match status" value="1"/>
</dbReference>
<sequence length="71" mass="8306">MRGINYRKELKESIINEVNEVGNVSLVARKHIISKSTIATWIKNFKQKDEIEMKPGRKTLVKEKIIILKKK</sequence>
<evidence type="ECO:0000313" key="1">
    <source>
        <dbReference type="EMBL" id="NFV16003.1"/>
    </source>
</evidence>
<name>A0A6G4HSQ2_CLOBO</name>